<dbReference type="PANTHER" id="PTHR33744">
    <property type="entry name" value="CARBOHYDRATE DIACID REGULATOR"/>
    <property type="match status" value="1"/>
</dbReference>
<dbReference type="InterPro" id="IPR025736">
    <property type="entry name" value="PucR_C-HTH_dom"/>
</dbReference>
<evidence type="ECO:0000259" key="2">
    <source>
        <dbReference type="Pfam" id="PF25906"/>
    </source>
</evidence>
<dbReference type="EMBL" id="BAAATD010000002">
    <property type="protein sequence ID" value="GAA2582949.1"/>
    <property type="molecule type" value="Genomic_DNA"/>
</dbReference>
<proteinExistence type="predicted"/>
<dbReference type="InterPro" id="IPR058663">
    <property type="entry name" value="PucR-like_N"/>
</dbReference>
<evidence type="ECO:0000313" key="3">
    <source>
        <dbReference type="EMBL" id="GAA2582949.1"/>
    </source>
</evidence>
<feature type="domain" description="PucR C-terminal helix-turn-helix" evidence="1">
    <location>
        <begin position="334"/>
        <end position="392"/>
    </location>
</feature>
<feature type="domain" description="PucR-like N-terminal" evidence="2">
    <location>
        <begin position="17"/>
        <end position="179"/>
    </location>
</feature>
<keyword evidence="4" id="KW-1185">Reference proteome</keyword>
<dbReference type="Gene3D" id="1.10.10.2840">
    <property type="entry name" value="PucR C-terminal helix-turn-helix domain"/>
    <property type="match status" value="1"/>
</dbReference>
<dbReference type="PANTHER" id="PTHR33744:SF1">
    <property type="entry name" value="DNA-BINDING TRANSCRIPTIONAL ACTIVATOR ADER"/>
    <property type="match status" value="1"/>
</dbReference>
<evidence type="ECO:0000259" key="1">
    <source>
        <dbReference type="Pfam" id="PF13556"/>
    </source>
</evidence>
<dbReference type="InterPro" id="IPR051448">
    <property type="entry name" value="CdaR-like_regulators"/>
</dbReference>
<dbReference type="Pfam" id="PF13556">
    <property type="entry name" value="HTH_30"/>
    <property type="match status" value="1"/>
</dbReference>
<gene>
    <name evidence="3" type="ORF">GCM10010411_14490</name>
</gene>
<organism evidence="3 4">
    <name type="scientific">Actinomadura fulvescens</name>
    <dbReference type="NCBI Taxonomy" id="46160"/>
    <lineage>
        <taxon>Bacteria</taxon>
        <taxon>Bacillati</taxon>
        <taxon>Actinomycetota</taxon>
        <taxon>Actinomycetes</taxon>
        <taxon>Streptosporangiales</taxon>
        <taxon>Thermomonosporaceae</taxon>
        <taxon>Actinomadura</taxon>
    </lineage>
</organism>
<evidence type="ECO:0000313" key="4">
    <source>
        <dbReference type="Proteomes" id="UP001501509"/>
    </source>
</evidence>
<sequence>MTQTLPPGALDDPSLPVPRGLASLMRPELPSLTEEIIAEIRRNIPEYARPLDGPYGQTLRATVERHLAAFVDQIADPTTVRESHEEACRRLGQLEAHEGRSLDCLQAAFRISGQVAWRRIMKAAPRFDVSAAVMSGLADTVFAYMDRLAALALDGYVQAKQSPVAIVDERRRRLLRLVLEGASASKAAIRDLAEAAGWKVPDEVVLVATQPSARYVRATLDGDVLVDFESATPHLLLPGPLTPGRLAMLKAALPDHRAAVGLTVPLARAADSLRWARQALALARRGVIDDGPLTLCEDHLVTLWLLSDIPLIEQLARRRLAVMNDLTPAQYERLVETLRVWLVTRGTAAEMAEQLHVHPQTVRYRMRQLERTLGEHLQDPETRFGIEVVLRAMHLRQRATGT</sequence>
<reference evidence="3 4" key="1">
    <citation type="journal article" date="2019" name="Int. J. Syst. Evol. Microbiol.">
        <title>The Global Catalogue of Microorganisms (GCM) 10K type strain sequencing project: providing services to taxonomists for standard genome sequencing and annotation.</title>
        <authorList>
            <consortium name="The Broad Institute Genomics Platform"/>
            <consortium name="The Broad Institute Genome Sequencing Center for Infectious Disease"/>
            <person name="Wu L."/>
            <person name="Ma J."/>
        </authorList>
    </citation>
    <scope>NUCLEOTIDE SEQUENCE [LARGE SCALE GENOMIC DNA]</scope>
    <source>
        <strain evidence="3 4">JCM 6833</strain>
    </source>
</reference>
<accession>A0ABN3PG87</accession>
<dbReference type="Pfam" id="PF25906">
    <property type="entry name" value="PucR-like_N"/>
    <property type="match status" value="1"/>
</dbReference>
<protein>
    <submittedName>
        <fullName evidence="3">PucR family transcriptional regulator</fullName>
    </submittedName>
</protein>
<dbReference type="InterPro" id="IPR042070">
    <property type="entry name" value="PucR_C-HTH_sf"/>
</dbReference>
<comment type="caution">
    <text evidence="3">The sequence shown here is derived from an EMBL/GenBank/DDBJ whole genome shotgun (WGS) entry which is preliminary data.</text>
</comment>
<dbReference type="RefSeq" id="WP_344538936.1">
    <property type="nucleotide sequence ID" value="NZ_BAAATD010000002.1"/>
</dbReference>
<dbReference type="Proteomes" id="UP001501509">
    <property type="component" value="Unassembled WGS sequence"/>
</dbReference>
<name>A0ABN3PG87_9ACTN</name>